<evidence type="ECO:0000256" key="5">
    <source>
        <dbReference type="ARBA" id="ARBA00023004"/>
    </source>
</evidence>
<keyword evidence="2" id="KW-0479">Metal-binding</keyword>
<dbReference type="InterPro" id="IPR037151">
    <property type="entry name" value="AlkB-like_sf"/>
</dbReference>
<dbReference type="PANTHER" id="PTHR16557:SF2">
    <property type="entry name" value="NUCLEIC ACID DIOXYGENASE ALKBH1"/>
    <property type="match status" value="1"/>
</dbReference>
<proteinExistence type="predicted"/>
<keyword evidence="4" id="KW-0560">Oxidoreductase</keyword>
<evidence type="ECO:0000256" key="2">
    <source>
        <dbReference type="ARBA" id="ARBA00022723"/>
    </source>
</evidence>
<feature type="domain" description="Alpha-ketoglutarate-dependent dioxygenase AlkB-like" evidence="6">
    <location>
        <begin position="157"/>
        <end position="344"/>
    </location>
</feature>
<dbReference type="SUPFAM" id="SSF51197">
    <property type="entry name" value="Clavaminate synthase-like"/>
    <property type="match status" value="1"/>
</dbReference>
<comment type="cofactor">
    <cofactor evidence="1">
        <name>Fe(2+)</name>
        <dbReference type="ChEBI" id="CHEBI:29033"/>
    </cofactor>
</comment>
<evidence type="ECO:0000313" key="8">
    <source>
        <dbReference type="Proteomes" id="UP001408356"/>
    </source>
</evidence>
<reference evidence="7 8" key="1">
    <citation type="journal article" date="2024" name="J. Plant Pathol.">
        <title>Sequence and assembly of the genome of Seiridium unicorne, isolate CBS 538.82, causal agent of cypress canker disease.</title>
        <authorList>
            <person name="Scali E."/>
            <person name="Rocca G.D."/>
            <person name="Danti R."/>
            <person name="Garbelotto M."/>
            <person name="Barberini S."/>
            <person name="Baroncelli R."/>
            <person name="Emiliani G."/>
        </authorList>
    </citation>
    <scope>NUCLEOTIDE SEQUENCE [LARGE SCALE GENOMIC DNA]</scope>
    <source>
        <strain evidence="7 8">BM-138-508</strain>
    </source>
</reference>
<organism evidence="7 8">
    <name type="scientific">Seiridium unicorne</name>
    <dbReference type="NCBI Taxonomy" id="138068"/>
    <lineage>
        <taxon>Eukaryota</taxon>
        <taxon>Fungi</taxon>
        <taxon>Dikarya</taxon>
        <taxon>Ascomycota</taxon>
        <taxon>Pezizomycotina</taxon>
        <taxon>Sordariomycetes</taxon>
        <taxon>Xylariomycetidae</taxon>
        <taxon>Amphisphaeriales</taxon>
        <taxon>Sporocadaceae</taxon>
        <taxon>Seiridium</taxon>
    </lineage>
</organism>
<dbReference type="Gene3D" id="2.60.120.590">
    <property type="entry name" value="Alpha-ketoglutarate-dependent dioxygenase AlkB-like"/>
    <property type="match status" value="1"/>
</dbReference>
<dbReference type="InterPro" id="IPR027450">
    <property type="entry name" value="AlkB-like"/>
</dbReference>
<gene>
    <name evidence="7" type="ORF">SUNI508_01942</name>
</gene>
<keyword evidence="3" id="KW-0223">Dioxygenase</keyword>
<evidence type="ECO:0000259" key="6">
    <source>
        <dbReference type="Pfam" id="PF13532"/>
    </source>
</evidence>
<evidence type="ECO:0000256" key="3">
    <source>
        <dbReference type="ARBA" id="ARBA00022964"/>
    </source>
</evidence>
<protein>
    <submittedName>
        <fullName evidence="7">Alkylated DNA repair protein AlkB</fullName>
    </submittedName>
</protein>
<sequence length="431" mass="48247">MTVDLQELDAHEQPSDKLRATWKYYYRTDHGQFANHPDIDDIHVPERASEFQQSGVIPSEKLISAFRQLEPAGCDSSQVVQDAPIYFHPLLPGLLIVPSLIPPSTQKALLSRMVHRDLSNPAHQTNLHLHYDLPYIDGGSDGDSSFFSMASDAPANFIPKDPDVHKPLSIKQVLDKKLSWVTLGGQYDWTNRVYPEQSPLQFPSDIANFLQTLFPATLAQAAIVNFYKTGDTMMMHRDVSEEANKGLVSLSIGCDALFMIAPNDYAERMENPEMGDSKKPYLLLRLKSGDAIYMTEESRYAWHGVPKVLKGTCPDFLADWPAEDGKYEDWKGWMQNKRINLNVRQNLRPSANGFVYYGPLGTSVPALEDKVEAALNALLVVDANELEELLTVALGADEERTVAAELVGTAKLHRLRTRNQGQRLLSEPALD</sequence>
<evidence type="ECO:0000313" key="7">
    <source>
        <dbReference type="EMBL" id="KAK9415094.1"/>
    </source>
</evidence>
<evidence type="ECO:0000256" key="4">
    <source>
        <dbReference type="ARBA" id="ARBA00023002"/>
    </source>
</evidence>
<name>A0ABR2UL40_9PEZI</name>
<dbReference type="PANTHER" id="PTHR16557">
    <property type="entry name" value="ALKYLATED DNA REPAIR PROTEIN ALKB-RELATED"/>
    <property type="match status" value="1"/>
</dbReference>
<comment type="caution">
    <text evidence="7">The sequence shown here is derived from an EMBL/GenBank/DDBJ whole genome shotgun (WGS) entry which is preliminary data.</text>
</comment>
<evidence type="ECO:0000256" key="1">
    <source>
        <dbReference type="ARBA" id="ARBA00001954"/>
    </source>
</evidence>
<keyword evidence="5" id="KW-0408">Iron</keyword>
<dbReference type="InterPro" id="IPR004574">
    <property type="entry name" value="Alkb"/>
</dbReference>
<dbReference type="Proteomes" id="UP001408356">
    <property type="component" value="Unassembled WGS sequence"/>
</dbReference>
<accession>A0ABR2UL40</accession>
<keyword evidence="8" id="KW-1185">Reference proteome</keyword>
<dbReference type="EMBL" id="JARVKF010000418">
    <property type="protein sequence ID" value="KAK9415094.1"/>
    <property type="molecule type" value="Genomic_DNA"/>
</dbReference>
<dbReference type="Pfam" id="PF13532">
    <property type="entry name" value="2OG-FeII_Oxy_2"/>
    <property type="match status" value="1"/>
</dbReference>